<feature type="compositionally biased region" description="Pro residues" evidence="7">
    <location>
        <begin position="636"/>
        <end position="660"/>
    </location>
</feature>
<organism evidence="9 10">
    <name type="scientific">Nocardioides marinus</name>
    <dbReference type="NCBI Taxonomy" id="374514"/>
    <lineage>
        <taxon>Bacteria</taxon>
        <taxon>Bacillati</taxon>
        <taxon>Actinomycetota</taxon>
        <taxon>Actinomycetes</taxon>
        <taxon>Propionibacteriales</taxon>
        <taxon>Nocardioidaceae</taxon>
        <taxon>Nocardioides</taxon>
    </lineage>
</organism>
<protein>
    <submittedName>
        <fullName evidence="9">Cellulose synthase/poly-beta-1,6-N-acetylglucosamine synthase-like glycosyltransferase</fullName>
    </submittedName>
</protein>
<evidence type="ECO:0000256" key="3">
    <source>
        <dbReference type="ARBA" id="ARBA00022679"/>
    </source>
</evidence>
<dbReference type="EMBL" id="JACBZI010000001">
    <property type="protein sequence ID" value="NYI09737.1"/>
    <property type="molecule type" value="Genomic_DNA"/>
</dbReference>
<evidence type="ECO:0000256" key="8">
    <source>
        <dbReference type="SAM" id="Phobius"/>
    </source>
</evidence>
<comment type="subcellular location">
    <subcellularLocation>
        <location evidence="1">Membrane</location>
        <topology evidence="1">Multi-pass membrane protein</topology>
    </subcellularLocation>
</comment>
<feature type="transmembrane region" description="Helical" evidence="8">
    <location>
        <begin position="426"/>
        <end position="448"/>
    </location>
</feature>
<feature type="compositionally biased region" description="Basic and acidic residues" evidence="7">
    <location>
        <begin position="665"/>
        <end position="679"/>
    </location>
</feature>
<dbReference type="PANTHER" id="PTHR43867">
    <property type="entry name" value="CELLULOSE SYNTHASE CATALYTIC SUBUNIT A [UDP-FORMING]"/>
    <property type="match status" value="1"/>
</dbReference>
<evidence type="ECO:0000256" key="1">
    <source>
        <dbReference type="ARBA" id="ARBA00004141"/>
    </source>
</evidence>
<dbReference type="Pfam" id="PF13641">
    <property type="entry name" value="Glyco_tranf_2_3"/>
    <property type="match status" value="1"/>
</dbReference>
<dbReference type="GO" id="GO:0016757">
    <property type="term" value="F:glycosyltransferase activity"/>
    <property type="evidence" value="ECO:0007669"/>
    <property type="project" value="UniProtKB-KW"/>
</dbReference>
<feature type="transmembrane region" description="Helical" evidence="8">
    <location>
        <begin position="380"/>
        <end position="406"/>
    </location>
</feature>
<evidence type="ECO:0000256" key="2">
    <source>
        <dbReference type="ARBA" id="ARBA00022676"/>
    </source>
</evidence>
<feature type="transmembrane region" description="Helical" evidence="8">
    <location>
        <begin position="29"/>
        <end position="48"/>
    </location>
</feature>
<evidence type="ECO:0000313" key="10">
    <source>
        <dbReference type="Proteomes" id="UP000537326"/>
    </source>
</evidence>
<evidence type="ECO:0000256" key="4">
    <source>
        <dbReference type="ARBA" id="ARBA00022692"/>
    </source>
</evidence>
<feature type="region of interest" description="Disordered" evidence="7">
    <location>
        <begin position="610"/>
        <end position="704"/>
    </location>
</feature>
<proteinExistence type="predicted"/>
<feature type="compositionally biased region" description="Low complexity" evidence="7">
    <location>
        <begin position="610"/>
        <end position="622"/>
    </location>
</feature>
<dbReference type="GO" id="GO:0016020">
    <property type="term" value="C:membrane"/>
    <property type="evidence" value="ECO:0007669"/>
    <property type="project" value="UniProtKB-SubCell"/>
</dbReference>
<feature type="transmembrane region" description="Helical" evidence="8">
    <location>
        <begin position="54"/>
        <end position="73"/>
    </location>
</feature>
<keyword evidence="6 8" id="KW-0472">Membrane</keyword>
<evidence type="ECO:0000256" key="6">
    <source>
        <dbReference type="ARBA" id="ARBA00023136"/>
    </source>
</evidence>
<dbReference type="Proteomes" id="UP000537326">
    <property type="component" value="Unassembled WGS sequence"/>
</dbReference>
<dbReference type="InterPro" id="IPR029044">
    <property type="entry name" value="Nucleotide-diphossugar_trans"/>
</dbReference>
<reference evidence="9 10" key="1">
    <citation type="submission" date="2020-07" db="EMBL/GenBank/DDBJ databases">
        <title>Sequencing the genomes of 1000 actinobacteria strains.</title>
        <authorList>
            <person name="Klenk H.-P."/>
        </authorList>
    </citation>
    <scope>NUCLEOTIDE SEQUENCE [LARGE SCALE GENOMIC DNA]</scope>
    <source>
        <strain evidence="9 10">DSM 18248</strain>
    </source>
</reference>
<keyword evidence="3 9" id="KW-0808">Transferase</keyword>
<comment type="caution">
    <text evidence="9">The sequence shown here is derived from an EMBL/GenBank/DDBJ whole genome shotgun (WGS) entry which is preliminary data.</text>
</comment>
<keyword evidence="4 8" id="KW-0812">Transmembrane</keyword>
<feature type="transmembrane region" description="Helical" evidence="8">
    <location>
        <begin position="460"/>
        <end position="480"/>
    </location>
</feature>
<dbReference type="Gene3D" id="3.90.550.10">
    <property type="entry name" value="Spore Coat Polysaccharide Biosynthesis Protein SpsA, Chain A"/>
    <property type="match status" value="1"/>
</dbReference>
<dbReference type="InterPro" id="IPR050321">
    <property type="entry name" value="Glycosyltr_2/OpgH_subfam"/>
</dbReference>
<gene>
    <name evidence="9" type="ORF">BKA05_001252</name>
</gene>
<keyword evidence="5 8" id="KW-1133">Transmembrane helix</keyword>
<evidence type="ECO:0000256" key="7">
    <source>
        <dbReference type="SAM" id="MobiDB-lite"/>
    </source>
</evidence>
<dbReference type="RefSeq" id="WP_179530669.1">
    <property type="nucleotide sequence ID" value="NZ_BAAAPP010000012.1"/>
</dbReference>
<dbReference type="PANTHER" id="PTHR43867:SF2">
    <property type="entry name" value="CELLULOSE SYNTHASE CATALYTIC SUBUNIT A [UDP-FORMING]"/>
    <property type="match status" value="1"/>
</dbReference>
<name>A0A7Y9YEV7_9ACTN</name>
<keyword evidence="10" id="KW-1185">Reference proteome</keyword>
<evidence type="ECO:0000256" key="5">
    <source>
        <dbReference type="ARBA" id="ARBA00022989"/>
    </source>
</evidence>
<evidence type="ECO:0000313" key="9">
    <source>
        <dbReference type="EMBL" id="NYI09737.1"/>
    </source>
</evidence>
<sequence>MTLSVPVSDRRPYVRQTARRTTTAAQRTVLVVVLTLVLGAVLVAPGLVAVLSVATAMLFLTVFMGLRLLLVWASRGYRAPQVAAVADEDLPRYTTLHPMYDEAHMLPSVVAAMEALDYPKDRLECLLVLEERDTATVEAARAYPLPDYVRVVVTPAVEPYGKPKACNYALQFATGEFVVIYDAEDRPEPDQLRLAVGTFRAAEDRGEPLGCLQARLVFDNEVPDIDGEGRVRRDEEGYDLRPTTWTSRLLGNEYAVHFDLVLTGLARLGLPVPLGGTSNHFPVHVLHEVAFDPDEMPSMPLPDASVGAWDPWNVTEDAELGGAIAAAGWRTAVMDSHTDEEACLTARAALNQRSRWVKGYAQTSLVLMRNPIRAAHSMGLLGYLAFLLQVGGTFVSLALSPIFWTIFVVYMLTGSPRIIALFPGPLYYAGMGLLIVGNLALLSISLFAAVRRERFGTVRYLLLCLPAWWMLLSAATYLAAVELLVPSWRPSWNKTAHGVRYASPTRRAAIATSVALAEWRRDRPAGNPVRVVSRPAVHFLAADRCGTAVIRPATPAVTRVLDPSRAAPVQSRPARAVPSRPVPAVASGPAALRPAAAGVPVPRGAVTAAAAVGESPRGPVAPRARRRGRPVRDVPKPPVRWLPESPQPRSPSAVPVPAPVGAPGAERRPGLRVPVREMPGRQAPVPGGSVPSRARGAVAVPVGS</sequence>
<dbReference type="SUPFAM" id="SSF53448">
    <property type="entry name" value="Nucleotide-diphospho-sugar transferases"/>
    <property type="match status" value="1"/>
</dbReference>
<keyword evidence="2" id="KW-0328">Glycosyltransferase</keyword>
<accession>A0A7Y9YEV7</accession>
<dbReference type="AlphaFoldDB" id="A0A7Y9YEV7"/>